<sequence length="33" mass="3736">MKSVRIIHKCSLINTFNTKVLNGELLISLKSFS</sequence>
<dbReference type="Proteomes" id="UP000073601">
    <property type="component" value="Unassembled WGS sequence"/>
</dbReference>
<name>A0A128FC85_9GAMM</name>
<gene>
    <name evidence="1" type="ORF">GMA8713_03076</name>
</gene>
<reference evidence="2" key="1">
    <citation type="submission" date="2016-02" db="EMBL/GenBank/DDBJ databases">
        <authorList>
            <person name="Rodrigo-Torres Lidia"/>
            <person name="Arahal R.David."/>
        </authorList>
    </citation>
    <scope>NUCLEOTIDE SEQUENCE [LARGE SCALE GENOMIC DNA]</scope>
    <source>
        <strain evidence="2">CECT 8713</strain>
    </source>
</reference>
<evidence type="ECO:0000313" key="2">
    <source>
        <dbReference type="Proteomes" id="UP000073601"/>
    </source>
</evidence>
<proteinExistence type="predicted"/>
<organism evidence="1 2">
    <name type="scientific">Grimontia marina</name>
    <dbReference type="NCBI Taxonomy" id="646534"/>
    <lineage>
        <taxon>Bacteria</taxon>
        <taxon>Pseudomonadati</taxon>
        <taxon>Pseudomonadota</taxon>
        <taxon>Gammaproteobacteria</taxon>
        <taxon>Vibrionales</taxon>
        <taxon>Vibrionaceae</taxon>
        <taxon>Grimontia</taxon>
    </lineage>
</organism>
<dbReference type="AlphaFoldDB" id="A0A128FC85"/>
<evidence type="ECO:0000313" key="1">
    <source>
        <dbReference type="EMBL" id="CZF84368.1"/>
    </source>
</evidence>
<accession>A0A128FC85</accession>
<keyword evidence="2" id="KW-1185">Reference proteome</keyword>
<dbReference type="EMBL" id="FIZY01000029">
    <property type="protein sequence ID" value="CZF84368.1"/>
    <property type="molecule type" value="Genomic_DNA"/>
</dbReference>
<protein>
    <submittedName>
        <fullName evidence="1">Uncharacterized protein</fullName>
    </submittedName>
</protein>